<feature type="non-terminal residue" evidence="4">
    <location>
        <position position="382"/>
    </location>
</feature>
<dbReference type="SUPFAM" id="SSF57756">
    <property type="entry name" value="Retrovirus zinc finger-like domains"/>
    <property type="match status" value="1"/>
</dbReference>
<dbReference type="EMBL" id="GEGO01005424">
    <property type="protein sequence ID" value="JAR89980.1"/>
    <property type="molecule type" value="Transcribed_RNA"/>
</dbReference>
<dbReference type="GO" id="GO:0003676">
    <property type="term" value="F:nucleic acid binding"/>
    <property type="evidence" value="ECO:0007669"/>
    <property type="project" value="InterPro"/>
</dbReference>
<feature type="compositionally biased region" description="Polar residues" evidence="2">
    <location>
        <begin position="210"/>
        <end position="219"/>
    </location>
</feature>
<proteinExistence type="predicted"/>
<protein>
    <submittedName>
        <fullName evidence="4">Putative polyprotein</fullName>
    </submittedName>
</protein>
<dbReference type="InterPro" id="IPR001878">
    <property type="entry name" value="Znf_CCHC"/>
</dbReference>
<sequence length="382" mass="41985">FLPTPGAPAQPWLSWKTSFFNYLVAIEADESSPKRKRALLWSLLGLEGQRIVSTFPSTVPASSAAVSEFDELVAALDEHFAAKTNVVVERRQFLTRVQSPGESVLDYLSALRQLSSFCDFGESLENRIAEVFLAGLNSSEVQDRVIRESAGAGQPSLERVVFLAQQFEQASRDCDRYRQFPSSLSRSGTPHAVQVVQGAFIQREQDGRRSNSNLSIQDQNGERRHAVSSSPANVSFSPQHQSRAHTRAFVSRVPRDAPPGARALGRGAESCQFCGRRPHPREECPASGMSCFSCGKFGHFSNVCRSSPPSSAATDRRQLAFPPGRGRAAGRRYQRLGVGRNKTPSPGILTFPDEEEQQPKVCAVGSPEVLPKGRADRRPRNF</sequence>
<evidence type="ECO:0000259" key="3">
    <source>
        <dbReference type="PROSITE" id="PS50158"/>
    </source>
</evidence>
<dbReference type="SMART" id="SM00343">
    <property type="entry name" value="ZnF_C2HC"/>
    <property type="match status" value="2"/>
</dbReference>
<accession>A0A147BGR5</accession>
<dbReference type="PANTHER" id="PTHR33198">
    <property type="entry name" value="ANK_REP_REGION DOMAIN-CONTAINING PROTEIN-RELATED"/>
    <property type="match status" value="1"/>
</dbReference>
<dbReference type="PROSITE" id="PS50158">
    <property type="entry name" value="ZF_CCHC"/>
    <property type="match status" value="1"/>
</dbReference>
<feature type="domain" description="CCHC-type" evidence="3">
    <location>
        <begin position="291"/>
        <end position="306"/>
    </location>
</feature>
<dbReference type="Gene3D" id="4.10.60.10">
    <property type="entry name" value="Zinc finger, CCHC-type"/>
    <property type="match status" value="1"/>
</dbReference>
<evidence type="ECO:0000256" key="2">
    <source>
        <dbReference type="SAM" id="MobiDB-lite"/>
    </source>
</evidence>
<dbReference type="GO" id="GO:0008270">
    <property type="term" value="F:zinc ion binding"/>
    <property type="evidence" value="ECO:0007669"/>
    <property type="project" value="UniProtKB-KW"/>
</dbReference>
<feature type="region of interest" description="Disordered" evidence="2">
    <location>
        <begin position="337"/>
        <end position="359"/>
    </location>
</feature>
<keyword evidence="1" id="KW-0479">Metal-binding</keyword>
<keyword evidence="1" id="KW-0863">Zinc-finger</keyword>
<organism evidence="4">
    <name type="scientific">Ixodes ricinus</name>
    <name type="common">Common tick</name>
    <name type="synonym">Acarus ricinus</name>
    <dbReference type="NCBI Taxonomy" id="34613"/>
    <lineage>
        <taxon>Eukaryota</taxon>
        <taxon>Metazoa</taxon>
        <taxon>Ecdysozoa</taxon>
        <taxon>Arthropoda</taxon>
        <taxon>Chelicerata</taxon>
        <taxon>Arachnida</taxon>
        <taxon>Acari</taxon>
        <taxon>Parasitiformes</taxon>
        <taxon>Ixodida</taxon>
        <taxon>Ixodoidea</taxon>
        <taxon>Ixodidae</taxon>
        <taxon>Ixodinae</taxon>
        <taxon>Ixodes</taxon>
    </lineage>
</organism>
<name>A0A147BGR5_IXORI</name>
<feature type="region of interest" description="Disordered" evidence="2">
    <location>
        <begin position="201"/>
        <end position="248"/>
    </location>
</feature>
<evidence type="ECO:0000313" key="4">
    <source>
        <dbReference type="EMBL" id="JAR89980.1"/>
    </source>
</evidence>
<evidence type="ECO:0000256" key="1">
    <source>
        <dbReference type="PROSITE-ProRule" id="PRU00047"/>
    </source>
</evidence>
<dbReference type="InterPro" id="IPR036875">
    <property type="entry name" value="Znf_CCHC_sf"/>
</dbReference>
<reference evidence="4" key="1">
    <citation type="journal article" date="2018" name="PLoS Negl. Trop. Dis.">
        <title>Sialome diversity of ticks revealed by RNAseq of single tick salivary glands.</title>
        <authorList>
            <person name="Perner J."/>
            <person name="Kropackova S."/>
            <person name="Kopacek P."/>
            <person name="Ribeiro J.M."/>
        </authorList>
    </citation>
    <scope>NUCLEOTIDE SEQUENCE</scope>
    <source>
        <strain evidence="4">Siblings of single egg batch collected in Ceske Budejovice</strain>
        <tissue evidence="4">Salivary glands</tissue>
    </source>
</reference>
<feature type="compositionally biased region" description="Polar residues" evidence="2">
    <location>
        <begin position="227"/>
        <end position="241"/>
    </location>
</feature>
<dbReference type="AlphaFoldDB" id="A0A147BGR5"/>
<feature type="non-terminal residue" evidence="4">
    <location>
        <position position="1"/>
    </location>
</feature>
<keyword evidence="1" id="KW-0862">Zinc</keyword>